<accession>A0ABP7G6Y1</accession>
<dbReference type="Pfam" id="PF00440">
    <property type="entry name" value="TetR_N"/>
    <property type="match status" value="1"/>
</dbReference>
<evidence type="ECO:0000259" key="5">
    <source>
        <dbReference type="PROSITE" id="PS50977"/>
    </source>
</evidence>
<dbReference type="PROSITE" id="PS50977">
    <property type="entry name" value="HTH_TETR_2"/>
    <property type="match status" value="1"/>
</dbReference>
<keyword evidence="2 4" id="KW-0238">DNA-binding</keyword>
<dbReference type="InterPro" id="IPR023772">
    <property type="entry name" value="DNA-bd_HTH_TetR-type_CS"/>
</dbReference>
<dbReference type="Gene3D" id="1.10.357.10">
    <property type="entry name" value="Tetracycline Repressor, domain 2"/>
    <property type="match status" value="1"/>
</dbReference>
<reference evidence="7" key="1">
    <citation type="journal article" date="2019" name="Int. J. Syst. Evol. Microbiol.">
        <title>The Global Catalogue of Microorganisms (GCM) 10K type strain sequencing project: providing services to taxonomists for standard genome sequencing and annotation.</title>
        <authorList>
            <consortium name="The Broad Institute Genomics Platform"/>
            <consortium name="The Broad Institute Genome Sequencing Center for Infectious Disease"/>
            <person name="Wu L."/>
            <person name="Ma J."/>
        </authorList>
    </citation>
    <scope>NUCLEOTIDE SEQUENCE [LARGE SCALE GENOMIC DNA]</scope>
    <source>
        <strain evidence="7">JCM 16950</strain>
    </source>
</reference>
<evidence type="ECO:0000313" key="6">
    <source>
        <dbReference type="EMBL" id="GAA3757397.1"/>
    </source>
</evidence>
<dbReference type="Pfam" id="PF17754">
    <property type="entry name" value="TetR_C_14"/>
    <property type="match status" value="1"/>
</dbReference>
<evidence type="ECO:0000256" key="1">
    <source>
        <dbReference type="ARBA" id="ARBA00023015"/>
    </source>
</evidence>
<protein>
    <submittedName>
        <fullName evidence="6">Mycofactocin system transcriptional regulator</fullName>
    </submittedName>
</protein>
<evidence type="ECO:0000256" key="2">
    <source>
        <dbReference type="ARBA" id="ARBA00023125"/>
    </source>
</evidence>
<dbReference type="EMBL" id="BAABAF010000002">
    <property type="protein sequence ID" value="GAA3757397.1"/>
    <property type="molecule type" value="Genomic_DNA"/>
</dbReference>
<name>A0ABP7G6Y1_9MICO</name>
<keyword evidence="1" id="KW-0805">Transcription regulation</keyword>
<evidence type="ECO:0000256" key="4">
    <source>
        <dbReference type="PROSITE-ProRule" id="PRU00335"/>
    </source>
</evidence>
<dbReference type="PANTHER" id="PTHR30055:SF238">
    <property type="entry name" value="MYCOFACTOCIN BIOSYNTHESIS TRANSCRIPTIONAL REGULATOR MFTR-RELATED"/>
    <property type="match status" value="1"/>
</dbReference>
<keyword evidence="3" id="KW-0804">Transcription</keyword>
<dbReference type="InterPro" id="IPR023851">
    <property type="entry name" value="Tscrpt_reg_TetR-type"/>
</dbReference>
<dbReference type="PANTHER" id="PTHR30055">
    <property type="entry name" value="HTH-TYPE TRANSCRIPTIONAL REGULATOR RUTR"/>
    <property type="match status" value="1"/>
</dbReference>
<feature type="DNA-binding region" description="H-T-H motif" evidence="4">
    <location>
        <begin position="34"/>
        <end position="53"/>
    </location>
</feature>
<evidence type="ECO:0000256" key="3">
    <source>
        <dbReference type="ARBA" id="ARBA00023163"/>
    </source>
</evidence>
<dbReference type="NCBIfam" id="TIGR03968">
    <property type="entry name" value="mycofact_TetR"/>
    <property type="match status" value="1"/>
</dbReference>
<proteinExistence type="predicted"/>
<dbReference type="InterPro" id="IPR041347">
    <property type="entry name" value="MftR_C"/>
</dbReference>
<feature type="domain" description="HTH tetR-type" evidence="5">
    <location>
        <begin position="11"/>
        <end position="71"/>
    </location>
</feature>
<dbReference type="PROSITE" id="PS01081">
    <property type="entry name" value="HTH_TETR_1"/>
    <property type="match status" value="1"/>
</dbReference>
<dbReference type="InterPro" id="IPR009057">
    <property type="entry name" value="Homeodomain-like_sf"/>
</dbReference>
<keyword evidence="7" id="KW-1185">Reference proteome</keyword>
<comment type="caution">
    <text evidence="6">The sequence shown here is derived from an EMBL/GenBank/DDBJ whole genome shotgun (WGS) entry which is preliminary data.</text>
</comment>
<dbReference type="SUPFAM" id="SSF46689">
    <property type="entry name" value="Homeodomain-like"/>
    <property type="match status" value="1"/>
</dbReference>
<gene>
    <name evidence="6" type="primary">mftR</name>
    <name evidence="6" type="ORF">GCM10022240_07730</name>
</gene>
<dbReference type="InterPro" id="IPR050109">
    <property type="entry name" value="HTH-type_TetR-like_transc_reg"/>
</dbReference>
<dbReference type="RefSeq" id="WP_344780730.1">
    <property type="nucleotide sequence ID" value="NZ_BAABAF010000002.1"/>
</dbReference>
<dbReference type="PRINTS" id="PR00455">
    <property type="entry name" value="HTHTETR"/>
</dbReference>
<evidence type="ECO:0000313" key="7">
    <source>
        <dbReference type="Proteomes" id="UP001500540"/>
    </source>
</evidence>
<dbReference type="InterPro" id="IPR001647">
    <property type="entry name" value="HTH_TetR"/>
</dbReference>
<dbReference type="Gene3D" id="1.10.10.60">
    <property type="entry name" value="Homeodomain-like"/>
    <property type="match status" value="1"/>
</dbReference>
<organism evidence="6 7">
    <name type="scientific">Microbacterium kribbense</name>
    <dbReference type="NCBI Taxonomy" id="433645"/>
    <lineage>
        <taxon>Bacteria</taxon>
        <taxon>Bacillati</taxon>
        <taxon>Actinomycetota</taxon>
        <taxon>Actinomycetes</taxon>
        <taxon>Micrococcales</taxon>
        <taxon>Microbacteriaceae</taxon>
        <taxon>Microbacterium</taxon>
    </lineage>
</organism>
<sequence length="196" mass="21952">MPESPVDSRRVTSVAELSRVGLELFLQNGFEGTTVEDIATAAGISRRTFFRYFASKNDVPWGDFDVLVDRLRTHLRATPAGVSTIAALHAAIVDFNDYPKAEQDRHRQRMDLLLNVPVLVAHSTLRYASWRQAIAEFIAARSGTSVAALRPHVVSWAYQAASIASYEVWLRQPRVELTAVLDEALTTLEQEFRRPA</sequence>
<dbReference type="Proteomes" id="UP001500540">
    <property type="component" value="Unassembled WGS sequence"/>
</dbReference>